<dbReference type="OrthoDB" id="9799347at2"/>
<keyword evidence="3" id="KW-0201">Cytochrome c-type biogenesis</keyword>
<dbReference type="InterPro" id="IPR050553">
    <property type="entry name" value="Thioredoxin_ResA/DsbE_sf"/>
</dbReference>
<keyword evidence="6" id="KW-0472">Membrane</keyword>
<dbReference type="PROSITE" id="PS51352">
    <property type="entry name" value="THIOREDOXIN_2"/>
    <property type="match status" value="1"/>
</dbReference>
<protein>
    <submittedName>
        <fullName evidence="8">DsbE family thiol:disulfide interchange protein</fullName>
    </submittedName>
</protein>
<accession>A0A2P7BKR5</accession>
<keyword evidence="6" id="KW-1133">Transmembrane helix</keyword>
<dbReference type="InterPro" id="IPR013766">
    <property type="entry name" value="Thioredoxin_domain"/>
</dbReference>
<comment type="similarity">
    <text evidence="2">Belongs to the thioredoxin family. DsbE subfamily.</text>
</comment>
<evidence type="ECO:0000256" key="4">
    <source>
        <dbReference type="ARBA" id="ARBA00023157"/>
    </source>
</evidence>
<sequence>MDIHRSAYPAPGVAGTRNTGCQAQIRHQSGRRVVTGQDQLEKSPAKRSSLFAFLPLVLFAVLAAIFAFQLASGRDESVIPSALIGKPAPALSLPAVSGLLKDGQPVPGLDPASFKGQVTLVNVFGSWCVPCRVEHPLLMQLAQDKRIRLAGLNYKDKNENALRFLDELGNPYAVIGADTSGRAAIEWGVYGVPETFLVGRDGIIAYKHVGPFTEASISDDLIPAVEAALRAK</sequence>
<evidence type="ECO:0000256" key="2">
    <source>
        <dbReference type="ARBA" id="ARBA00007758"/>
    </source>
</evidence>
<organism evidence="8 9">
    <name type="scientific">Phyllobacterium sophorae</name>
    <dbReference type="NCBI Taxonomy" id="1520277"/>
    <lineage>
        <taxon>Bacteria</taxon>
        <taxon>Pseudomonadati</taxon>
        <taxon>Pseudomonadota</taxon>
        <taxon>Alphaproteobacteria</taxon>
        <taxon>Hyphomicrobiales</taxon>
        <taxon>Phyllobacteriaceae</taxon>
        <taxon>Phyllobacterium</taxon>
    </lineage>
</organism>
<dbReference type="GO" id="GO:0017004">
    <property type="term" value="P:cytochrome complex assembly"/>
    <property type="evidence" value="ECO:0007669"/>
    <property type="project" value="UniProtKB-KW"/>
</dbReference>
<proteinExistence type="inferred from homology"/>
<dbReference type="InterPro" id="IPR036249">
    <property type="entry name" value="Thioredoxin-like_sf"/>
</dbReference>
<dbReference type="GO" id="GO:0030288">
    <property type="term" value="C:outer membrane-bounded periplasmic space"/>
    <property type="evidence" value="ECO:0007669"/>
    <property type="project" value="InterPro"/>
</dbReference>
<evidence type="ECO:0000259" key="7">
    <source>
        <dbReference type="PROSITE" id="PS51352"/>
    </source>
</evidence>
<keyword evidence="4" id="KW-1015">Disulfide bond</keyword>
<dbReference type="InterPro" id="IPR013740">
    <property type="entry name" value="Redoxin"/>
</dbReference>
<feature type="transmembrane region" description="Helical" evidence="6">
    <location>
        <begin position="50"/>
        <end position="71"/>
    </location>
</feature>
<keyword evidence="5" id="KW-0676">Redox-active center</keyword>
<dbReference type="Pfam" id="PF08534">
    <property type="entry name" value="Redoxin"/>
    <property type="match status" value="1"/>
</dbReference>
<evidence type="ECO:0000313" key="8">
    <source>
        <dbReference type="EMBL" id="PSH67066.1"/>
    </source>
</evidence>
<dbReference type="AlphaFoldDB" id="A0A2P7BKR5"/>
<dbReference type="NCBIfam" id="TIGR00385">
    <property type="entry name" value="dsbE"/>
    <property type="match status" value="1"/>
</dbReference>
<evidence type="ECO:0000313" key="9">
    <source>
        <dbReference type="Proteomes" id="UP000241764"/>
    </source>
</evidence>
<evidence type="ECO:0000256" key="5">
    <source>
        <dbReference type="ARBA" id="ARBA00023284"/>
    </source>
</evidence>
<keyword evidence="9" id="KW-1185">Reference proteome</keyword>
<dbReference type="EMBL" id="PGGM01000001">
    <property type="protein sequence ID" value="PSH67066.1"/>
    <property type="molecule type" value="Genomic_DNA"/>
</dbReference>
<dbReference type="CDD" id="cd03010">
    <property type="entry name" value="TlpA_like_DsbE"/>
    <property type="match status" value="1"/>
</dbReference>
<gene>
    <name evidence="8" type="ORF">CU103_01435</name>
</gene>
<comment type="caution">
    <text evidence="8">The sequence shown here is derived from an EMBL/GenBank/DDBJ whole genome shotgun (WGS) entry which is preliminary data.</text>
</comment>
<dbReference type="InterPro" id="IPR004799">
    <property type="entry name" value="Periplasmic_diS_OxRdtase_DsbE"/>
</dbReference>
<comment type="subcellular location">
    <subcellularLocation>
        <location evidence="1">Cell envelope</location>
    </subcellularLocation>
</comment>
<evidence type="ECO:0000256" key="1">
    <source>
        <dbReference type="ARBA" id="ARBA00004196"/>
    </source>
</evidence>
<dbReference type="Proteomes" id="UP000241764">
    <property type="component" value="Unassembled WGS sequence"/>
</dbReference>
<dbReference type="Gene3D" id="3.40.30.10">
    <property type="entry name" value="Glutaredoxin"/>
    <property type="match status" value="1"/>
</dbReference>
<dbReference type="PANTHER" id="PTHR42852">
    <property type="entry name" value="THIOL:DISULFIDE INTERCHANGE PROTEIN DSBE"/>
    <property type="match status" value="1"/>
</dbReference>
<keyword evidence="6" id="KW-0812">Transmembrane</keyword>
<dbReference type="PANTHER" id="PTHR42852:SF6">
    <property type="entry name" value="THIOL:DISULFIDE INTERCHANGE PROTEIN DSBE"/>
    <property type="match status" value="1"/>
</dbReference>
<evidence type="ECO:0000256" key="6">
    <source>
        <dbReference type="SAM" id="Phobius"/>
    </source>
</evidence>
<reference evidence="9" key="1">
    <citation type="submission" date="2017-11" db="EMBL/GenBank/DDBJ databases">
        <authorList>
            <person name="Kuznetsova I."/>
            <person name="Sazanova A."/>
            <person name="Chirak E."/>
            <person name="Safronova V."/>
            <person name="Willems A."/>
        </authorList>
    </citation>
    <scope>NUCLEOTIDE SEQUENCE [LARGE SCALE GENOMIC DNA]</scope>
    <source>
        <strain evidence="9">CCBAU 03422</strain>
    </source>
</reference>
<feature type="domain" description="Thioredoxin" evidence="7">
    <location>
        <begin position="82"/>
        <end position="230"/>
    </location>
</feature>
<dbReference type="InterPro" id="IPR017937">
    <property type="entry name" value="Thioredoxin_CS"/>
</dbReference>
<dbReference type="GO" id="GO:0015036">
    <property type="term" value="F:disulfide oxidoreductase activity"/>
    <property type="evidence" value="ECO:0007669"/>
    <property type="project" value="InterPro"/>
</dbReference>
<name>A0A2P7BKR5_9HYPH</name>
<dbReference type="PROSITE" id="PS00194">
    <property type="entry name" value="THIOREDOXIN_1"/>
    <property type="match status" value="1"/>
</dbReference>
<evidence type="ECO:0000256" key="3">
    <source>
        <dbReference type="ARBA" id="ARBA00022748"/>
    </source>
</evidence>
<dbReference type="SUPFAM" id="SSF52833">
    <property type="entry name" value="Thioredoxin-like"/>
    <property type="match status" value="1"/>
</dbReference>